<name>A0A9P3HH36_9FUNG</name>
<keyword evidence="8" id="KW-0132">Cell division</keyword>
<reference evidence="18" key="2">
    <citation type="journal article" date="2022" name="Microbiol. Resour. Announc.">
        <title>Whole-Genome Sequence of Entomortierella parvispora E1425, a Mucoromycotan Fungus Associated with Burkholderiaceae-Related Endosymbiotic Bacteria.</title>
        <authorList>
            <person name="Herlambang A."/>
            <person name="Guo Y."/>
            <person name="Takashima Y."/>
            <person name="Narisawa K."/>
            <person name="Ohta H."/>
            <person name="Nishizawa T."/>
        </authorList>
    </citation>
    <scope>NUCLEOTIDE SEQUENCE</scope>
    <source>
        <strain evidence="18">E1425</strain>
    </source>
</reference>
<evidence type="ECO:0000256" key="9">
    <source>
        <dbReference type="ARBA" id="ARBA00022701"/>
    </source>
</evidence>
<dbReference type="GO" id="GO:0005874">
    <property type="term" value="C:microtubule"/>
    <property type="evidence" value="ECO:0007669"/>
    <property type="project" value="UniProtKB-KW"/>
</dbReference>
<evidence type="ECO:0000313" key="18">
    <source>
        <dbReference type="EMBL" id="GJJ76497.1"/>
    </source>
</evidence>
<evidence type="ECO:0000256" key="16">
    <source>
        <dbReference type="ARBA" id="ARBA00030568"/>
    </source>
</evidence>
<dbReference type="EMBL" id="BQFW01000012">
    <property type="protein sequence ID" value="GJJ76497.1"/>
    <property type="molecule type" value="Genomic_DNA"/>
</dbReference>
<evidence type="ECO:0000256" key="8">
    <source>
        <dbReference type="ARBA" id="ARBA00022618"/>
    </source>
</evidence>
<sequence length="97" mass="11191">MSTPSQQAPPHLIQRMQEKEQELEQLLILRQLATHLQTHFDELSDKFDGLVQGNQAVSKVLENWSDVFRTINMTDNYASQDQEGEQDRSSLVRIPIV</sequence>
<keyword evidence="19" id="KW-1185">Reference proteome</keyword>
<comment type="caution">
    <text evidence="18">The sequence shown here is derived from an EMBL/GenBank/DDBJ whole genome shotgun (WGS) entry which is preliminary data.</text>
</comment>
<evidence type="ECO:0000256" key="7">
    <source>
        <dbReference type="ARBA" id="ARBA00022490"/>
    </source>
</evidence>
<keyword evidence="14" id="KW-0131">Cell cycle</keyword>
<keyword evidence="15" id="KW-0137">Centromere</keyword>
<evidence type="ECO:0000256" key="10">
    <source>
        <dbReference type="ARBA" id="ARBA00022776"/>
    </source>
</evidence>
<evidence type="ECO:0000256" key="12">
    <source>
        <dbReference type="ARBA" id="ARBA00023212"/>
    </source>
</evidence>
<evidence type="ECO:0000256" key="11">
    <source>
        <dbReference type="ARBA" id="ARBA00022838"/>
    </source>
</evidence>
<dbReference type="GO" id="GO:0044732">
    <property type="term" value="C:mitotic spindle pole body"/>
    <property type="evidence" value="ECO:0007669"/>
    <property type="project" value="TreeGrafter"/>
</dbReference>
<evidence type="ECO:0000256" key="4">
    <source>
        <dbReference type="ARBA" id="ARBA00005501"/>
    </source>
</evidence>
<evidence type="ECO:0000256" key="2">
    <source>
        <dbReference type="ARBA" id="ARBA00004186"/>
    </source>
</evidence>
<evidence type="ECO:0000256" key="15">
    <source>
        <dbReference type="ARBA" id="ARBA00023328"/>
    </source>
</evidence>
<dbReference type="GO" id="GO:0008608">
    <property type="term" value="P:attachment of spindle microtubules to kinetochore"/>
    <property type="evidence" value="ECO:0007669"/>
    <property type="project" value="TreeGrafter"/>
</dbReference>
<keyword evidence="11" id="KW-0995">Kinetochore</keyword>
<dbReference type="Pfam" id="PF08654">
    <property type="entry name" value="DASH_Dad2"/>
    <property type="match status" value="1"/>
</dbReference>
<dbReference type="GO" id="GO:1990023">
    <property type="term" value="C:mitotic spindle midzone"/>
    <property type="evidence" value="ECO:0007669"/>
    <property type="project" value="TreeGrafter"/>
</dbReference>
<evidence type="ECO:0000256" key="14">
    <source>
        <dbReference type="ARBA" id="ARBA00023306"/>
    </source>
</evidence>
<keyword evidence="6" id="KW-0158">Chromosome</keyword>
<reference evidence="18" key="1">
    <citation type="submission" date="2021-11" db="EMBL/GenBank/DDBJ databases">
        <authorList>
            <person name="Herlambang A."/>
            <person name="Guo Y."/>
            <person name="Takashima Y."/>
            <person name="Nishizawa T."/>
        </authorList>
    </citation>
    <scope>NUCLEOTIDE SEQUENCE</scope>
    <source>
        <strain evidence="18">E1425</strain>
    </source>
</reference>
<dbReference type="GO" id="GO:0051301">
    <property type="term" value="P:cell division"/>
    <property type="evidence" value="ECO:0007669"/>
    <property type="project" value="UniProtKB-KW"/>
</dbReference>
<keyword evidence="7" id="KW-0963">Cytoplasm</keyword>
<keyword evidence="9" id="KW-0493">Microtubule</keyword>
<organism evidence="18 19">
    <name type="scientific">Entomortierella parvispora</name>
    <dbReference type="NCBI Taxonomy" id="205924"/>
    <lineage>
        <taxon>Eukaryota</taxon>
        <taxon>Fungi</taxon>
        <taxon>Fungi incertae sedis</taxon>
        <taxon>Mucoromycota</taxon>
        <taxon>Mortierellomycotina</taxon>
        <taxon>Mortierellomycetes</taxon>
        <taxon>Mortierellales</taxon>
        <taxon>Mortierellaceae</taxon>
        <taxon>Entomortierella</taxon>
    </lineage>
</organism>
<keyword evidence="13" id="KW-0539">Nucleus</keyword>
<evidence type="ECO:0000256" key="1">
    <source>
        <dbReference type="ARBA" id="ARBA00004123"/>
    </source>
</evidence>
<dbReference type="OrthoDB" id="3230169at2759"/>
<evidence type="ECO:0000256" key="5">
    <source>
        <dbReference type="ARBA" id="ARBA00020260"/>
    </source>
</evidence>
<evidence type="ECO:0000256" key="3">
    <source>
        <dbReference type="ARBA" id="ARBA00004629"/>
    </source>
</evidence>
<evidence type="ECO:0000313" key="19">
    <source>
        <dbReference type="Proteomes" id="UP000827284"/>
    </source>
</evidence>
<feature type="region of interest" description="Disordered" evidence="17">
    <location>
        <begin position="76"/>
        <end position="97"/>
    </location>
</feature>
<proteinExistence type="inferred from homology"/>
<accession>A0A9P3HH36</accession>
<protein>
    <recommendedName>
        <fullName evidence="5">DASH complex subunit DAD2</fullName>
    </recommendedName>
    <alternativeName>
        <fullName evidence="16">Outer kinetochore protein DAD2</fullName>
    </alternativeName>
</protein>
<dbReference type="GO" id="GO:0042729">
    <property type="term" value="C:DASH complex"/>
    <property type="evidence" value="ECO:0007669"/>
    <property type="project" value="InterPro"/>
</dbReference>
<dbReference type="PANTHER" id="PTHR28036:SF1">
    <property type="entry name" value="DASH COMPLEX SUBUNIT DAD2"/>
    <property type="match status" value="1"/>
</dbReference>
<keyword evidence="12" id="KW-0206">Cytoskeleton</keyword>
<dbReference type="PANTHER" id="PTHR28036">
    <property type="entry name" value="DASH COMPLEX SUBUNIT DAD2"/>
    <property type="match status" value="1"/>
</dbReference>
<dbReference type="Proteomes" id="UP000827284">
    <property type="component" value="Unassembled WGS sequence"/>
</dbReference>
<evidence type="ECO:0000256" key="17">
    <source>
        <dbReference type="SAM" id="MobiDB-lite"/>
    </source>
</evidence>
<comment type="similarity">
    <text evidence="4">Belongs to the DASH complex DAD2 family.</text>
</comment>
<dbReference type="InterPro" id="IPR013963">
    <property type="entry name" value="DASH_Dad2"/>
</dbReference>
<evidence type="ECO:0000256" key="13">
    <source>
        <dbReference type="ARBA" id="ARBA00023242"/>
    </source>
</evidence>
<evidence type="ECO:0000256" key="6">
    <source>
        <dbReference type="ARBA" id="ARBA00022454"/>
    </source>
</evidence>
<keyword evidence="10" id="KW-0498">Mitosis</keyword>
<comment type="subcellular location">
    <subcellularLocation>
        <location evidence="3">Chromosome</location>
        <location evidence="3">Centromere</location>
        <location evidence="3">Kinetochore</location>
    </subcellularLocation>
    <subcellularLocation>
        <location evidence="2">Cytoplasm</location>
        <location evidence="2">Cytoskeleton</location>
        <location evidence="2">Spindle</location>
    </subcellularLocation>
    <subcellularLocation>
        <location evidence="1">Nucleus</location>
    </subcellularLocation>
</comment>
<dbReference type="GO" id="GO:0000278">
    <property type="term" value="P:mitotic cell cycle"/>
    <property type="evidence" value="ECO:0007669"/>
    <property type="project" value="InterPro"/>
</dbReference>
<gene>
    <name evidence="18" type="ORF">EMPS_08856</name>
</gene>
<dbReference type="AlphaFoldDB" id="A0A9P3HH36"/>